<dbReference type="InterPro" id="IPR043145">
    <property type="entry name" value="Znf_ZZ_sf"/>
</dbReference>
<dbReference type="Gene3D" id="1.25.40.20">
    <property type="entry name" value="Ankyrin repeat-containing domain"/>
    <property type="match status" value="3"/>
</dbReference>
<dbReference type="EMBL" id="KN846980">
    <property type="protein sequence ID" value="KIW98646.1"/>
    <property type="molecule type" value="Genomic_DNA"/>
</dbReference>
<dbReference type="PRINTS" id="PR01415">
    <property type="entry name" value="ANKYRIN"/>
</dbReference>
<feature type="region of interest" description="Disordered" evidence="7">
    <location>
        <begin position="1499"/>
        <end position="1541"/>
    </location>
</feature>
<dbReference type="InterPro" id="IPR036770">
    <property type="entry name" value="Ankyrin_rpt-contain_sf"/>
</dbReference>
<dbReference type="SUPFAM" id="SSF48403">
    <property type="entry name" value="Ankyrin repeat"/>
    <property type="match status" value="3"/>
</dbReference>
<keyword evidence="9" id="KW-1185">Reference proteome</keyword>
<keyword evidence="4" id="KW-0862">Zinc</keyword>
<dbReference type="PANTHER" id="PTHR24123:SF33">
    <property type="entry name" value="PROTEIN HOS4"/>
    <property type="match status" value="1"/>
</dbReference>
<dbReference type="SMART" id="SM00248">
    <property type="entry name" value="ANK"/>
    <property type="match status" value="16"/>
</dbReference>
<dbReference type="Proteomes" id="UP000053789">
    <property type="component" value="Unassembled WGS sequence"/>
</dbReference>
<keyword evidence="3" id="KW-0863">Zinc-finger</keyword>
<dbReference type="Pfam" id="PF12796">
    <property type="entry name" value="Ank_2"/>
    <property type="match status" value="4"/>
</dbReference>
<feature type="repeat" description="ANK" evidence="6">
    <location>
        <begin position="945"/>
        <end position="977"/>
    </location>
</feature>
<dbReference type="InterPro" id="IPR002110">
    <property type="entry name" value="Ankyrin_rpt"/>
</dbReference>
<evidence type="ECO:0000256" key="6">
    <source>
        <dbReference type="PROSITE-ProRule" id="PRU00023"/>
    </source>
</evidence>
<evidence type="ECO:0000256" key="7">
    <source>
        <dbReference type="SAM" id="MobiDB-lite"/>
    </source>
</evidence>
<dbReference type="Gene3D" id="3.30.60.90">
    <property type="match status" value="1"/>
</dbReference>
<proteinExistence type="predicted"/>
<evidence type="ECO:0000256" key="1">
    <source>
        <dbReference type="ARBA" id="ARBA00022723"/>
    </source>
</evidence>
<dbReference type="PROSITE" id="PS50088">
    <property type="entry name" value="ANK_REPEAT"/>
    <property type="match status" value="4"/>
</dbReference>
<feature type="compositionally biased region" description="Acidic residues" evidence="7">
    <location>
        <begin position="1499"/>
        <end position="1508"/>
    </location>
</feature>
<dbReference type="Pfam" id="PF00023">
    <property type="entry name" value="Ank"/>
    <property type="match status" value="1"/>
</dbReference>
<accession>A0A0D2F981</accession>
<keyword evidence="5 6" id="KW-0040">ANK repeat</keyword>
<keyword evidence="2" id="KW-0677">Repeat</keyword>
<evidence type="ECO:0000256" key="2">
    <source>
        <dbReference type="ARBA" id="ARBA00022737"/>
    </source>
</evidence>
<evidence type="ECO:0000313" key="9">
    <source>
        <dbReference type="Proteomes" id="UP000053789"/>
    </source>
</evidence>
<evidence type="ECO:0000256" key="5">
    <source>
        <dbReference type="ARBA" id="ARBA00023043"/>
    </source>
</evidence>
<protein>
    <submittedName>
        <fullName evidence="8">Uncharacterized protein</fullName>
    </submittedName>
</protein>
<evidence type="ECO:0000256" key="4">
    <source>
        <dbReference type="ARBA" id="ARBA00022833"/>
    </source>
</evidence>
<feature type="repeat" description="ANK" evidence="6">
    <location>
        <begin position="1144"/>
        <end position="1176"/>
    </location>
</feature>
<dbReference type="SUPFAM" id="SSF57850">
    <property type="entry name" value="RING/U-box"/>
    <property type="match status" value="1"/>
</dbReference>
<name>A0A0D2F981_CLAB1</name>
<feature type="repeat" description="ANK" evidence="6">
    <location>
        <begin position="1255"/>
        <end position="1283"/>
    </location>
</feature>
<sequence>MALPFEARLATDLSHQDLAGICATSGFTTLLKTALRAYGDDQSYILSLASQAPPQYPLKASFRNPRQYERITTQKNFQVWKGVDGMQLLLLALDSTEAAIQAAECLFHYMDDSKTSSCPGATCFYFEFISSDIRRNSIESMLYLCLAQTISRFSNSEVEGAIYQKMFGAFDKFLWLNREDLLAMFMEILLDLGAKDQGVVLVLGNLQENITSCDWFLTKVNKLAEECEVKFKVLVTTPKGAQPEQTTFWPRAGVDVEATLQTEPQNCREGMEGTGSDIATGNVEKGEKLNRLDQRQSVEGRYKAAPTDDLDLDFLRFVQGNPMTERDCNELFHLLQTCKGDQDLRSMVINWYRTRYSLSYMDTPALQVPQSTSATPQVVFKALLSSLPLATDRFLRNILNLLLYSLRPLGVLELNDLAQCDEKQNKNLELLEGPALSLHPRIQTTLGGLVKVNQNEVQFAHTDLRRYLLSDESPFTTPGWKSHQEIADFCLEYISTRGSDSVTNEWPRCRATIAVEWRHTFLNYAVRWWPSHARLSEAGRQYCTTQLLDFWDGGPLMEWAKMHWELQNPFTRGSVTKGNPFAILASYGLSEALFRVTNDQTSSKPPDDLLCHKVAQSVEAAAGNGELETALRLIEKKPISPSDSWDNSILAAIQSGNQKVAMEVLNLGLRDSRRFRDPTLLLCRASSLGQTAIVKALLPLAIERGQKNATILKMTALQHACARGNLEVAKVLVACEDISFKIEHNETTLELACQFGHAEIVDLLTTAATFRPELADVFDACAKLAIKFGHHRVLDHLLTAFNPADLEAEVVVNWVAAVINTRHTKCWNVLWKHIEDLVDPEGDGYIEVLKNAMKSGFSPAYSDMSKAEGTLASGGYANFLGWGIDQGCELEAIEAIVAAGGEQCPREEIAWTLEDALHLAVREQREDVVSLLIRAGAPLNRSDWRSRTPLFHAVYAQSSGIARILVEAGADLEVPDDDGWRPIHGAYDDAAITRLLIQKGADINAKTDNGWTCLYFAAKWNKEEVLEALLEHRQKINPDAIQEALSAAVSKLNTRCVGRLLDAGADPRNLPSQGSEELMSAVNGCAKDIVKMLLEFNLDLERAKDVYGYSVLNRAVLLTRRNDDDSIVKAFVNRGADLESASNDGYTALCNAAWQDNLEIARYLILKGARINITGGPHGGPLIRACRMASLDMVKLLCKYGADTNIVHPGVNGTPLQAALLREPGSEKDSIIKYLLDDAEYTADANLTSNWWGGPLNVAILSGTMEVVRLLLKRGAKVDGVDKVGRQAIHYALYRSIDRVELLCRPEHGAQLFEPDKMGRGALHLAVVSGRLDLVQYVLEKAKERGLDVVNARDRDQWTPLLWAMRQSTLWETQSDQRQAILEELLRHGAELFAEGLGLDRKWTALKLANHYGLPHSIIEFLETRAAESNRDWDSPSRHARKAKPCHEGYYCDACLILMVGVYYRCDQCGGFFLCFKCYRSKEIVHPRHLFTDRGEEYDYDSTEYGDEDSNREGSEEERQREDRDTVDTTDSVIEERRRGR</sequence>
<feature type="repeat" description="ANK" evidence="6">
    <location>
        <begin position="912"/>
        <end position="944"/>
    </location>
</feature>
<dbReference type="PANTHER" id="PTHR24123">
    <property type="entry name" value="ANKYRIN REPEAT-CONTAINING"/>
    <property type="match status" value="1"/>
</dbReference>
<dbReference type="GO" id="GO:0008270">
    <property type="term" value="F:zinc ion binding"/>
    <property type="evidence" value="ECO:0007669"/>
    <property type="project" value="UniProtKB-KW"/>
</dbReference>
<dbReference type="VEuPathDB" id="FungiDB:Z519_00307"/>
<dbReference type="HOGENOM" id="CLU_005202_0_0_1"/>
<dbReference type="GeneID" id="27693235"/>
<dbReference type="PROSITE" id="PS50297">
    <property type="entry name" value="ANK_REP_REGION"/>
    <property type="match status" value="4"/>
</dbReference>
<dbReference type="RefSeq" id="XP_016625315.1">
    <property type="nucleotide sequence ID" value="XM_016758066.1"/>
</dbReference>
<evidence type="ECO:0000313" key="8">
    <source>
        <dbReference type="EMBL" id="KIW98646.1"/>
    </source>
</evidence>
<dbReference type="CDD" id="cd02249">
    <property type="entry name" value="ZZ"/>
    <property type="match status" value="1"/>
</dbReference>
<organism evidence="8 9">
    <name type="scientific">Cladophialophora bantiana (strain ATCC 10958 / CBS 173.52 / CDC B-1940 / NIH 8579)</name>
    <name type="common">Xylohypha bantiana</name>
    <dbReference type="NCBI Taxonomy" id="1442370"/>
    <lineage>
        <taxon>Eukaryota</taxon>
        <taxon>Fungi</taxon>
        <taxon>Dikarya</taxon>
        <taxon>Ascomycota</taxon>
        <taxon>Pezizomycotina</taxon>
        <taxon>Eurotiomycetes</taxon>
        <taxon>Chaetothyriomycetidae</taxon>
        <taxon>Chaetothyriales</taxon>
        <taxon>Herpotrichiellaceae</taxon>
        <taxon>Cladophialophora</taxon>
    </lineage>
</organism>
<dbReference type="OrthoDB" id="341259at2759"/>
<gene>
    <name evidence="8" type="ORF">Z519_00307</name>
</gene>
<keyword evidence="1" id="KW-0479">Metal-binding</keyword>
<reference evidence="8" key="1">
    <citation type="submission" date="2015-01" db="EMBL/GenBank/DDBJ databases">
        <title>The Genome Sequence of Cladophialophora bantiana CBS 173.52.</title>
        <authorList>
            <consortium name="The Broad Institute Genomics Platform"/>
            <person name="Cuomo C."/>
            <person name="de Hoog S."/>
            <person name="Gorbushina A."/>
            <person name="Stielow B."/>
            <person name="Teixiera M."/>
            <person name="Abouelleil A."/>
            <person name="Chapman S.B."/>
            <person name="Priest M."/>
            <person name="Young S.K."/>
            <person name="Wortman J."/>
            <person name="Nusbaum C."/>
            <person name="Birren B."/>
        </authorList>
    </citation>
    <scope>NUCLEOTIDE SEQUENCE [LARGE SCALE GENOMIC DNA]</scope>
    <source>
        <strain evidence="8">CBS 173.52</strain>
    </source>
</reference>
<feature type="compositionally biased region" description="Basic and acidic residues" evidence="7">
    <location>
        <begin position="1509"/>
        <end position="1527"/>
    </location>
</feature>
<evidence type="ECO:0000256" key="3">
    <source>
        <dbReference type="ARBA" id="ARBA00022771"/>
    </source>
</evidence>
<dbReference type="InterPro" id="IPR051165">
    <property type="entry name" value="Multifunctional_ANK_Repeat"/>
</dbReference>